<evidence type="ECO:0000313" key="9">
    <source>
        <dbReference type="Proteomes" id="UP001187471"/>
    </source>
</evidence>
<keyword evidence="5" id="KW-0539">Nucleus</keyword>
<comment type="subcellular location">
    <subcellularLocation>
        <location evidence="1">Nucleus</location>
    </subcellularLocation>
</comment>
<dbReference type="CDD" id="cd04873">
    <property type="entry name" value="ACT_UUR-ACR-like"/>
    <property type="match status" value="1"/>
</dbReference>
<evidence type="ECO:0000256" key="1">
    <source>
        <dbReference type="ARBA" id="ARBA00004123"/>
    </source>
</evidence>
<accession>A0AA88RF05</accession>
<organism evidence="8 9">
    <name type="scientific">Escallonia rubra</name>
    <dbReference type="NCBI Taxonomy" id="112253"/>
    <lineage>
        <taxon>Eukaryota</taxon>
        <taxon>Viridiplantae</taxon>
        <taxon>Streptophyta</taxon>
        <taxon>Embryophyta</taxon>
        <taxon>Tracheophyta</taxon>
        <taxon>Spermatophyta</taxon>
        <taxon>Magnoliopsida</taxon>
        <taxon>eudicotyledons</taxon>
        <taxon>Gunneridae</taxon>
        <taxon>Pentapetalae</taxon>
        <taxon>asterids</taxon>
        <taxon>campanulids</taxon>
        <taxon>Escalloniales</taxon>
        <taxon>Escalloniaceae</taxon>
        <taxon>Escallonia</taxon>
    </lineage>
</organism>
<feature type="domain" description="BHLH" evidence="7">
    <location>
        <begin position="90"/>
        <end position="139"/>
    </location>
</feature>
<dbReference type="FunFam" id="4.10.280.10:FF:000070">
    <property type="entry name" value="transcription factor bHLH30"/>
    <property type="match status" value="1"/>
</dbReference>
<dbReference type="GO" id="GO:0003700">
    <property type="term" value="F:DNA-binding transcription factor activity"/>
    <property type="evidence" value="ECO:0007669"/>
    <property type="project" value="InterPro"/>
</dbReference>
<name>A0AA88RF05_9ASTE</name>
<keyword evidence="3" id="KW-0238">DNA-binding</keyword>
<dbReference type="InterPro" id="IPR011598">
    <property type="entry name" value="bHLH_dom"/>
</dbReference>
<feature type="region of interest" description="Disordered" evidence="6">
    <location>
        <begin position="1"/>
        <end position="39"/>
    </location>
</feature>
<dbReference type="InterPro" id="IPR036638">
    <property type="entry name" value="HLH_DNA-bd_sf"/>
</dbReference>
<keyword evidence="9" id="KW-1185">Reference proteome</keyword>
<dbReference type="CDD" id="cd11455">
    <property type="entry name" value="bHLH_AtAIG1_like"/>
    <property type="match status" value="1"/>
</dbReference>
<dbReference type="GO" id="GO:0046983">
    <property type="term" value="F:protein dimerization activity"/>
    <property type="evidence" value="ECO:0007669"/>
    <property type="project" value="InterPro"/>
</dbReference>
<protein>
    <recommendedName>
        <fullName evidence="7">BHLH domain-containing protein</fullName>
    </recommendedName>
</protein>
<dbReference type="PANTHER" id="PTHR45844">
    <property type="entry name" value="TRANSCRIPTION FACTOR BHLH30"/>
    <property type="match status" value="1"/>
</dbReference>
<proteinExistence type="predicted"/>
<evidence type="ECO:0000256" key="3">
    <source>
        <dbReference type="ARBA" id="ARBA00023125"/>
    </source>
</evidence>
<keyword evidence="2" id="KW-0805">Transcription regulation</keyword>
<dbReference type="AlphaFoldDB" id="A0AA88RF05"/>
<comment type="caution">
    <text evidence="8">The sequence shown here is derived from an EMBL/GenBank/DDBJ whole genome shotgun (WGS) entry which is preliminary data.</text>
</comment>
<dbReference type="InterPro" id="IPR045847">
    <property type="entry name" value="AIG1-like"/>
</dbReference>
<reference evidence="8" key="1">
    <citation type="submission" date="2022-12" db="EMBL/GenBank/DDBJ databases">
        <title>Draft genome assemblies for two species of Escallonia (Escalloniales).</title>
        <authorList>
            <person name="Chanderbali A."/>
            <person name="Dervinis C."/>
            <person name="Anghel I."/>
            <person name="Soltis D."/>
            <person name="Soltis P."/>
            <person name="Zapata F."/>
        </authorList>
    </citation>
    <scope>NUCLEOTIDE SEQUENCE</scope>
    <source>
        <strain evidence="8">UCBG92.1500</strain>
        <tissue evidence="8">Leaf</tissue>
    </source>
</reference>
<dbReference type="SUPFAM" id="SSF47459">
    <property type="entry name" value="HLH, helix-loop-helix DNA-binding domain"/>
    <property type="match status" value="1"/>
</dbReference>
<dbReference type="PROSITE" id="PS50888">
    <property type="entry name" value="BHLH"/>
    <property type="match status" value="1"/>
</dbReference>
<dbReference type="PANTHER" id="PTHR45844:SF19">
    <property type="entry name" value="TRANSCRIPTION FACTOR BHLH106-RELATED"/>
    <property type="match status" value="1"/>
</dbReference>
<evidence type="ECO:0000256" key="2">
    <source>
        <dbReference type="ARBA" id="ARBA00023015"/>
    </source>
</evidence>
<evidence type="ECO:0000259" key="7">
    <source>
        <dbReference type="PROSITE" id="PS50888"/>
    </source>
</evidence>
<keyword evidence="4" id="KW-0804">Transcription</keyword>
<evidence type="ECO:0000313" key="8">
    <source>
        <dbReference type="EMBL" id="KAK2981096.1"/>
    </source>
</evidence>
<dbReference type="GO" id="GO:0005634">
    <property type="term" value="C:nucleus"/>
    <property type="evidence" value="ECO:0007669"/>
    <property type="project" value="UniProtKB-SubCell"/>
</dbReference>
<dbReference type="GO" id="GO:0003677">
    <property type="term" value="F:DNA binding"/>
    <property type="evidence" value="ECO:0007669"/>
    <property type="project" value="UniProtKB-KW"/>
</dbReference>
<sequence>MIGQELTANPRLNAKNLRDQSFPKVSSMQPPEDLPESLDPYQYQHDNSVEDAGFSSNYHFPAMQSYSSSSFFPWEDQSGVTDTPQARALAASRAHNEAEKRRRERINTHLDTLRSLLPCNSKTDKATLLAKVIQRVKELKQQSSEIDQLEAFPSEADEITVLPGDDSGGCDGRLILKASLCCNDRIDLIPDLIETLKSLGLSPLKAEMITFGGRMRNVMIVTGEKGRGEDHSHQTVQFLREALASLVQHSNFKAGERSKRRRVLG</sequence>
<dbReference type="Gene3D" id="4.10.280.10">
    <property type="entry name" value="Helix-loop-helix DNA-binding domain"/>
    <property type="match status" value="1"/>
</dbReference>
<dbReference type="Pfam" id="PF00010">
    <property type="entry name" value="HLH"/>
    <property type="match status" value="1"/>
</dbReference>
<dbReference type="EMBL" id="JAVXUO010001562">
    <property type="protein sequence ID" value="KAK2981096.1"/>
    <property type="molecule type" value="Genomic_DNA"/>
</dbReference>
<gene>
    <name evidence="8" type="ORF">RJ640_012051</name>
</gene>
<dbReference type="Proteomes" id="UP001187471">
    <property type="component" value="Unassembled WGS sequence"/>
</dbReference>
<evidence type="ECO:0000256" key="5">
    <source>
        <dbReference type="ARBA" id="ARBA00023242"/>
    </source>
</evidence>
<dbReference type="SMART" id="SM00353">
    <property type="entry name" value="HLH"/>
    <property type="match status" value="1"/>
</dbReference>
<evidence type="ECO:0000256" key="6">
    <source>
        <dbReference type="SAM" id="MobiDB-lite"/>
    </source>
</evidence>
<evidence type="ECO:0000256" key="4">
    <source>
        <dbReference type="ARBA" id="ARBA00023163"/>
    </source>
</evidence>